<name>A0A2H4T2Q2_9VIRU</name>
<dbReference type="RefSeq" id="YP_009553447.1">
    <property type="nucleotide sequence ID" value="NC_040789.1"/>
</dbReference>
<evidence type="ECO:0000313" key="2">
    <source>
        <dbReference type="Proteomes" id="UP000289333"/>
    </source>
</evidence>
<organism evidence="1">
    <name type="scientific">Tomelloso virus</name>
    <dbReference type="NCBI Taxonomy" id="2053981"/>
    <lineage>
        <taxon>Viruses</taxon>
        <taxon>Viruses incertae sedis</taxon>
        <taxon>Naldaviricetes</taxon>
        <taxon>Lefavirales</taxon>
        <taxon>Nudiviridae</taxon>
        <taxon>Alphanudivirus</taxon>
        <taxon>Alphanudivirus alterdromelanogasteris</taxon>
    </lineage>
</organism>
<evidence type="ECO:0000313" key="1">
    <source>
        <dbReference type="EMBL" id="ATY70211.1"/>
    </source>
</evidence>
<sequence length="349" mass="40578">MVHFQAQPAAIYKYLQSQPPLLEPSEVNHPSIKYIFNEKHANCNNTVPNIAELISKSTCAQKFGRFNEIEYSANIKFKNVIIPASVGTKSKIRYYINDFVDLYYNDEQVSTEYFENSTLEVGTLCTRLDYLVSDGSLDLITSKLKLVRSKFNYDGVTYSLTGSIEIDFPEMKEKLLGQPTPIKYSKKRQFIYWNLSLILDEDEYIFRIAFRNLHRDNVECNIECEDLINGGNFILCFDLLSKYYKRQYIAQNSYIYPLADLDPLSMKLTPEQREILKTFKLVDNPDQHDEYEQIVPDNVVNFVKFTSLQSLYTNMNTDLLLPLEKYSTLDTDENFNSSVLDDVSNDDMF</sequence>
<proteinExistence type="predicted"/>
<reference evidence="1" key="1">
    <citation type="journal article" date="2021" name="Virus">
        <title>The discovery, distribution and diversity of DNA viruses associated with Drosophila melanogaster in Europe.</title>
        <authorList>
            <person name="Wallace M.A."/>
            <person name="Coffman K.A."/>
            <person name="Gilbert C."/>
            <person name="Ravindran S."/>
            <person name="Albery G.F."/>
            <person name="Abbott J."/>
            <person name="Argyridou E."/>
            <person name="Bellosta P."/>
            <person name="Betancourt A.J."/>
            <person name="Colinet H."/>
            <person name="Eric K."/>
            <person name="Glaser-Schmitt A."/>
            <person name="Grath S."/>
            <person name="Jelic M."/>
            <person name="Kankare M."/>
            <person name="Kozeretska I."/>
            <person name="Loeschcke V."/>
            <person name="Montchamp-Moreau C."/>
            <person name="Ometto L."/>
            <person name="Onder B.S."/>
            <person name="Orengo D.J."/>
            <person name="Parsch J."/>
            <person name="Pascual M."/>
            <person name="Patenkovic A."/>
            <person name="Puerma E."/>
            <person name="Ritchie M.G."/>
            <person name="Rota-Stabelli O."/>
            <person name="Schou M.F."/>
            <person name="Serga S.V."/>
            <person name="Stamenkovic-Radak M."/>
            <person name="Tanaskovic M."/>
            <person name="Veselinovic M.S."/>
            <person name="Vieira J."/>
            <person name="Vieira C.P."/>
            <person name="Kapun M."/>
            <person name="Flatt T."/>
            <person name="Gonzalez J."/>
            <person name="Staubach F."/>
            <person name="Obbard D.J."/>
        </authorList>
    </citation>
    <scope>NUCLEOTIDE SEQUENCE</scope>
    <source>
        <strain evidence="1">DrosEU28 Tomelloso 2015</strain>
    </source>
</reference>
<dbReference type="EMBL" id="KY457233">
    <property type="protein sequence ID" value="ATY70211.1"/>
    <property type="molecule type" value="Genomic_DNA"/>
</dbReference>
<dbReference type="GeneID" id="41701424"/>
<dbReference type="OrthoDB" id="19863at10239"/>
<dbReference type="KEGG" id="vg:41701424"/>
<protein>
    <submittedName>
        <fullName evidence="1">GrBNV gp43-like protein</fullName>
    </submittedName>
</protein>
<dbReference type="Proteomes" id="UP000289333">
    <property type="component" value="Segment"/>
</dbReference>
<keyword evidence="2" id="KW-1185">Reference proteome</keyword>
<accession>A0A2H4T2Q2</accession>